<organism evidence="4">
    <name type="scientific">Eucalyptus grandis</name>
    <name type="common">Flooded gum</name>
    <dbReference type="NCBI Taxonomy" id="71139"/>
    <lineage>
        <taxon>Eukaryota</taxon>
        <taxon>Viridiplantae</taxon>
        <taxon>Streptophyta</taxon>
        <taxon>Embryophyta</taxon>
        <taxon>Tracheophyta</taxon>
        <taxon>Spermatophyta</taxon>
        <taxon>Magnoliopsida</taxon>
        <taxon>eudicotyledons</taxon>
        <taxon>Gunneridae</taxon>
        <taxon>Pentapetalae</taxon>
        <taxon>rosids</taxon>
        <taxon>malvids</taxon>
        <taxon>Myrtales</taxon>
        <taxon>Myrtaceae</taxon>
        <taxon>Myrtoideae</taxon>
        <taxon>Eucalypteae</taxon>
        <taxon>Eucalyptus</taxon>
    </lineage>
</organism>
<dbReference type="InterPro" id="IPR036393">
    <property type="entry name" value="AceGlu_kinase-like_sf"/>
</dbReference>
<sequence length="221" mass="23670">MSLDPTQSRCSTASRSAHSRLAGRSAWSAARSGGDEGSGGGGGGSEKNEQFVRWFHEAWPYFRAHRGGTFVVVVSGEIVASRHLDPVLKARIGHEPNYVGRYRITDTKALEAAMEAAEGTCLMIEAKLSPGPPISSMRCHGHSSRLHEVGLSVASGNFLAAKRRGVIEGVDFGATGEVKKVDVSRIHERLDDGCIVVLSNLGYSSFGEVLNCKYGLLILMP</sequence>
<dbReference type="GO" id="GO:0004042">
    <property type="term" value="F:L-glutamate N-acetyltransferase activity"/>
    <property type="evidence" value="ECO:0007669"/>
    <property type="project" value="InterPro"/>
</dbReference>
<evidence type="ECO:0000313" key="4">
    <source>
        <dbReference type="EMBL" id="KCW84847.1"/>
    </source>
</evidence>
<evidence type="ECO:0000256" key="2">
    <source>
        <dbReference type="ARBA" id="ARBA00023315"/>
    </source>
</evidence>
<dbReference type="Gene3D" id="3.40.1160.10">
    <property type="entry name" value="Acetylglutamate kinase-like"/>
    <property type="match status" value="1"/>
</dbReference>
<evidence type="ECO:0008006" key="5">
    <source>
        <dbReference type="Google" id="ProtNLM"/>
    </source>
</evidence>
<dbReference type="InParanoid" id="A0A059D2M5"/>
<dbReference type="STRING" id="71139.A0A059D2M5"/>
<feature type="compositionally biased region" description="Low complexity" evidence="3">
    <location>
        <begin position="19"/>
        <end position="32"/>
    </location>
</feature>
<dbReference type="GO" id="GO:0006526">
    <property type="term" value="P:L-arginine biosynthetic process"/>
    <property type="evidence" value="ECO:0007669"/>
    <property type="project" value="InterPro"/>
</dbReference>
<dbReference type="GO" id="GO:0005737">
    <property type="term" value="C:cytoplasm"/>
    <property type="evidence" value="ECO:0007669"/>
    <property type="project" value="InterPro"/>
</dbReference>
<feature type="compositionally biased region" description="Gly residues" evidence="3">
    <location>
        <begin position="35"/>
        <end position="45"/>
    </location>
</feature>
<keyword evidence="1" id="KW-0808">Transferase</keyword>
<reference evidence="4" key="1">
    <citation type="submission" date="2013-07" db="EMBL/GenBank/DDBJ databases">
        <title>The genome of Eucalyptus grandis.</title>
        <authorList>
            <person name="Schmutz J."/>
            <person name="Hayes R."/>
            <person name="Myburg A."/>
            <person name="Tuskan G."/>
            <person name="Grattapaglia D."/>
            <person name="Rokhsar D.S."/>
        </authorList>
    </citation>
    <scope>NUCLEOTIDE SEQUENCE</scope>
    <source>
        <tissue evidence="4">Leaf extractions</tissue>
    </source>
</reference>
<dbReference type="SUPFAM" id="SSF53633">
    <property type="entry name" value="Carbamate kinase-like"/>
    <property type="match status" value="1"/>
</dbReference>
<feature type="region of interest" description="Disordered" evidence="3">
    <location>
        <begin position="1"/>
        <end position="46"/>
    </location>
</feature>
<protein>
    <recommendedName>
        <fullName evidence="5">Amino-acid N-acetyltransferase</fullName>
    </recommendedName>
</protein>
<dbReference type="EMBL" id="KK198754">
    <property type="protein sequence ID" value="KCW84847.1"/>
    <property type="molecule type" value="Genomic_DNA"/>
</dbReference>
<dbReference type="PANTHER" id="PTHR30602:SF12">
    <property type="entry name" value="AMINO-ACID ACETYLTRANSFERASE NAGS1, CHLOROPLASTIC-RELATED"/>
    <property type="match status" value="1"/>
</dbReference>
<evidence type="ECO:0000256" key="1">
    <source>
        <dbReference type="ARBA" id="ARBA00022679"/>
    </source>
</evidence>
<dbReference type="Gramene" id="KCW84847">
    <property type="protein sequence ID" value="KCW84847"/>
    <property type="gene ID" value="EUGRSUZ_B01669"/>
</dbReference>
<keyword evidence="2" id="KW-0012">Acyltransferase</keyword>
<dbReference type="eggNOG" id="KOG2436">
    <property type="taxonomic scope" value="Eukaryota"/>
</dbReference>
<accession>A0A059D2M5</accession>
<proteinExistence type="predicted"/>
<dbReference type="PANTHER" id="PTHR30602">
    <property type="entry name" value="AMINO-ACID ACETYLTRANSFERASE"/>
    <property type="match status" value="1"/>
</dbReference>
<feature type="compositionally biased region" description="Polar residues" evidence="3">
    <location>
        <begin position="1"/>
        <end position="16"/>
    </location>
</feature>
<dbReference type="InterPro" id="IPR010167">
    <property type="entry name" value="NH2A_AcTrfase"/>
</dbReference>
<name>A0A059D2M5_EUCGR</name>
<dbReference type="AlphaFoldDB" id="A0A059D2M5"/>
<gene>
    <name evidence="4" type="ORF">EUGRSUZ_B01669</name>
</gene>
<evidence type="ECO:0000256" key="3">
    <source>
        <dbReference type="SAM" id="MobiDB-lite"/>
    </source>
</evidence>